<accession>A0A1Q9BVX0</accession>
<name>A0A1Q9BVX0_SYMMI</name>
<proteinExistence type="predicted"/>
<evidence type="ECO:0000313" key="2">
    <source>
        <dbReference type="Proteomes" id="UP000186817"/>
    </source>
</evidence>
<dbReference type="Proteomes" id="UP000186817">
    <property type="component" value="Unassembled WGS sequence"/>
</dbReference>
<dbReference type="EMBL" id="LSRX01003133">
    <property type="protein sequence ID" value="OLP74848.1"/>
    <property type="molecule type" value="Genomic_DNA"/>
</dbReference>
<comment type="caution">
    <text evidence="1">The sequence shown here is derived from an EMBL/GenBank/DDBJ whole genome shotgun (WGS) entry which is preliminary data.</text>
</comment>
<keyword evidence="2" id="KW-1185">Reference proteome</keyword>
<gene>
    <name evidence="1" type="ORF">AK812_SmicGene45500</name>
</gene>
<organism evidence="1 2">
    <name type="scientific">Symbiodinium microadriaticum</name>
    <name type="common">Dinoflagellate</name>
    <name type="synonym">Zooxanthella microadriatica</name>
    <dbReference type="NCBI Taxonomy" id="2951"/>
    <lineage>
        <taxon>Eukaryota</taxon>
        <taxon>Sar</taxon>
        <taxon>Alveolata</taxon>
        <taxon>Dinophyceae</taxon>
        <taxon>Suessiales</taxon>
        <taxon>Symbiodiniaceae</taxon>
        <taxon>Symbiodinium</taxon>
    </lineage>
</organism>
<dbReference type="AlphaFoldDB" id="A0A1Q9BVX0"/>
<sequence length="109" mass="11829">MNSSCADIAVDLCSGGGRVFLLLLLDAEGGAERKWFSGHPGRYDLLLEEVLILGDYDAVVCMDDDIFITNPRRTAARVESSPQDSEKLVVASLDEQVNGRVPFNTGVRA</sequence>
<protein>
    <submittedName>
        <fullName evidence="1">Uncharacterized protein</fullName>
    </submittedName>
</protein>
<dbReference type="OrthoDB" id="437131at2759"/>
<evidence type="ECO:0000313" key="1">
    <source>
        <dbReference type="EMBL" id="OLP74848.1"/>
    </source>
</evidence>
<reference evidence="1 2" key="1">
    <citation type="submission" date="2016-02" db="EMBL/GenBank/DDBJ databases">
        <title>Genome analysis of coral dinoflagellate symbionts highlights evolutionary adaptations to a symbiotic lifestyle.</title>
        <authorList>
            <person name="Aranda M."/>
            <person name="Li Y."/>
            <person name="Liew Y.J."/>
            <person name="Baumgarten S."/>
            <person name="Simakov O."/>
            <person name="Wilson M."/>
            <person name="Piel J."/>
            <person name="Ashoor H."/>
            <person name="Bougouffa S."/>
            <person name="Bajic V.B."/>
            <person name="Ryu T."/>
            <person name="Ravasi T."/>
            <person name="Bayer T."/>
            <person name="Micklem G."/>
            <person name="Kim H."/>
            <person name="Bhak J."/>
            <person name="Lajeunesse T.C."/>
            <person name="Voolstra C.R."/>
        </authorList>
    </citation>
    <scope>NUCLEOTIDE SEQUENCE [LARGE SCALE GENOMIC DNA]</scope>
    <source>
        <strain evidence="1 2">CCMP2467</strain>
    </source>
</reference>